<feature type="chain" id="PRO_5013030066" evidence="3">
    <location>
        <begin position="20"/>
        <end position="158"/>
    </location>
</feature>
<protein>
    <submittedName>
        <fullName evidence="4">Uncharacterized protein</fullName>
    </submittedName>
</protein>
<evidence type="ECO:0000313" key="4">
    <source>
        <dbReference type="EMBL" id="OWF49547.1"/>
    </source>
</evidence>
<evidence type="ECO:0000256" key="1">
    <source>
        <dbReference type="SAM" id="MobiDB-lite"/>
    </source>
</evidence>
<organism evidence="4 5">
    <name type="scientific">Mizuhopecten yessoensis</name>
    <name type="common">Japanese scallop</name>
    <name type="synonym">Patinopecten yessoensis</name>
    <dbReference type="NCBI Taxonomy" id="6573"/>
    <lineage>
        <taxon>Eukaryota</taxon>
        <taxon>Metazoa</taxon>
        <taxon>Spiralia</taxon>
        <taxon>Lophotrochozoa</taxon>
        <taxon>Mollusca</taxon>
        <taxon>Bivalvia</taxon>
        <taxon>Autobranchia</taxon>
        <taxon>Pteriomorphia</taxon>
        <taxon>Pectinida</taxon>
        <taxon>Pectinoidea</taxon>
        <taxon>Pectinidae</taxon>
        <taxon>Mizuhopecten</taxon>
    </lineage>
</organism>
<keyword evidence="2" id="KW-0472">Membrane</keyword>
<dbReference type="Proteomes" id="UP000242188">
    <property type="component" value="Unassembled WGS sequence"/>
</dbReference>
<accession>A0A210QLD3</accession>
<evidence type="ECO:0000256" key="2">
    <source>
        <dbReference type="SAM" id="Phobius"/>
    </source>
</evidence>
<feature type="signal peptide" evidence="3">
    <location>
        <begin position="1"/>
        <end position="19"/>
    </location>
</feature>
<keyword evidence="2" id="KW-1133">Transmembrane helix</keyword>
<feature type="transmembrane region" description="Helical" evidence="2">
    <location>
        <begin position="58"/>
        <end position="85"/>
    </location>
</feature>
<evidence type="ECO:0000313" key="5">
    <source>
        <dbReference type="Proteomes" id="UP000242188"/>
    </source>
</evidence>
<name>A0A210QLD3_MIZYE</name>
<keyword evidence="3" id="KW-0732">Signal</keyword>
<gene>
    <name evidence="4" type="ORF">KP79_PYT17469</name>
</gene>
<feature type="region of interest" description="Disordered" evidence="1">
    <location>
        <begin position="113"/>
        <end position="158"/>
    </location>
</feature>
<dbReference type="EMBL" id="NEDP02003088">
    <property type="protein sequence ID" value="OWF49547.1"/>
    <property type="molecule type" value="Genomic_DNA"/>
</dbReference>
<keyword evidence="5" id="KW-1185">Reference proteome</keyword>
<reference evidence="4 5" key="1">
    <citation type="journal article" date="2017" name="Nat. Ecol. Evol.">
        <title>Scallop genome provides insights into evolution of bilaterian karyotype and development.</title>
        <authorList>
            <person name="Wang S."/>
            <person name="Zhang J."/>
            <person name="Jiao W."/>
            <person name="Li J."/>
            <person name="Xun X."/>
            <person name="Sun Y."/>
            <person name="Guo X."/>
            <person name="Huan P."/>
            <person name="Dong B."/>
            <person name="Zhang L."/>
            <person name="Hu X."/>
            <person name="Sun X."/>
            <person name="Wang J."/>
            <person name="Zhao C."/>
            <person name="Wang Y."/>
            <person name="Wang D."/>
            <person name="Huang X."/>
            <person name="Wang R."/>
            <person name="Lv J."/>
            <person name="Li Y."/>
            <person name="Zhang Z."/>
            <person name="Liu B."/>
            <person name="Lu W."/>
            <person name="Hui Y."/>
            <person name="Liang J."/>
            <person name="Zhou Z."/>
            <person name="Hou R."/>
            <person name="Li X."/>
            <person name="Liu Y."/>
            <person name="Li H."/>
            <person name="Ning X."/>
            <person name="Lin Y."/>
            <person name="Zhao L."/>
            <person name="Xing Q."/>
            <person name="Dou J."/>
            <person name="Li Y."/>
            <person name="Mao J."/>
            <person name="Guo H."/>
            <person name="Dou H."/>
            <person name="Li T."/>
            <person name="Mu C."/>
            <person name="Jiang W."/>
            <person name="Fu Q."/>
            <person name="Fu X."/>
            <person name="Miao Y."/>
            <person name="Liu J."/>
            <person name="Yu Q."/>
            <person name="Li R."/>
            <person name="Liao H."/>
            <person name="Li X."/>
            <person name="Kong Y."/>
            <person name="Jiang Z."/>
            <person name="Chourrout D."/>
            <person name="Li R."/>
            <person name="Bao Z."/>
        </authorList>
    </citation>
    <scope>NUCLEOTIDE SEQUENCE [LARGE SCALE GENOMIC DNA]</scope>
    <source>
        <strain evidence="4 5">PY_sf001</strain>
    </source>
</reference>
<dbReference type="AlphaFoldDB" id="A0A210QLD3"/>
<keyword evidence="2" id="KW-0812">Transmembrane</keyword>
<proteinExistence type="predicted"/>
<feature type="compositionally biased region" description="Basic and acidic residues" evidence="1">
    <location>
        <begin position="148"/>
        <end position="158"/>
    </location>
</feature>
<comment type="caution">
    <text evidence="4">The sequence shown here is derived from an EMBL/GenBank/DDBJ whole genome shotgun (WGS) entry which is preliminary data.</text>
</comment>
<sequence length="158" mass="17595">MAMLFLAMTGYLLLSEVRSEEYCFYSYTDQASNKLEGTIFCTTDCCGTLQDRSCCASITATVVGIIICGTTLMISISVIIICCCYKSTKTTIRRITLPSEFESSLECVSRTESEVSPSAGHPHSNDYYPPIQEDDESIPSYDPPPYCLHEDKEREEST</sequence>
<evidence type="ECO:0000256" key="3">
    <source>
        <dbReference type="SAM" id="SignalP"/>
    </source>
</evidence>